<evidence type="ECO:0000313" key="1">
    <source>
        <dbReference type="EMBL" id="MBJ6123628.1"/>
    </source>
</evidence>
<comment type="caution">
    <text evidence="1">The sequence shown here is derived from an EMBL/GenBank/DDBJ whole genome shotgun (WGS) entry which is preliminary data.</text>
</comment>
<proteinExistence type="predicted"/>
<sequence length="112" mass="11911">MPSLSNTSQVVANDLRRAERSINAAARDTAQFLLTTLDATETHKISPAFAYRTVKATVDALSALVESQHQMAMRAHPSIEKAGKALGLTVTNWGVGDPKPAIANDVSLPEIA</sequence>
<accession>A0ABS0XUA9</accession>
<name>A0ABS0XUA9_9SPHN</name>
<gene>
    <name evidence="1" type="ORF">JAO74_17755</name>
</gene>
<reference evidence="2" key="1">
    <citation type="submission" date="2020-12" db="EMBL/GenBank/DDBJ databases">
        <title>Hymenobacter sp.</title>
        <authorList>
            <person name="Kim M.K."/>
        </authorList>
    </citation>
    <scope>NUCLEOTIDE SEQUENCE [LARGE SCALE GENOMIC DNA]</scope>
    <source>
        <strain evidence="2">BT553</strain>
    </source>
</reference>
<dbReference type="EMBL" id="JAELXS010000017">
    <property type="protein sequence ID" value="MBJ6123628.1"/>
    <property type="molecule type" value="Genomic_DNA"/>
</dbReference>
<evidence type="ECO:0000313" key="2">
    <source>
        <dbReference type="Proteomes" id="UP000640426"/>
    </source>
</evidence>
<protein>
    <submittedName>
        <fullName evidence="1">Uncharacterized protein</fullName>
    </submittedName>
</protein>
<keyword evidence="2" id="KW-1185">Reference proteome</keyword>
<organism evidence="1 2">
    <name type="scientific">Sphingomonas mollis</name>
    <dbReference type="NCBI Taxonomy" id="2795726"/>
    <lineage>
        <taxon>Bacteria</taxon>
        <taxon>Pseudomonadati</taxon>
        <taxon>Pseudomonadota</taxon>
        <taxon>Alphaproteobacteria</taxon>
        <taxon>Sphingomonadales</taxon>
        <taxon>Sphingomonadaceae</taxon>
        <taxon>Sphingomonas</taxon>
    </lineage>
</organism>
<dbReference type="RefSeq" id="WP_199041433.1">
    <property type="nucleotide sequence ID" value="NZ_JAELXS010000017.1"/>
</dbReference>
<dbReference type="Proteomes" id="UP000640426">
    <property type="component" value="Unassembled WGS sequence"/>
</dbReference>